<protein>
    <recommendedName>
        <fullName evidence="6">Protein kinase domain-containing protein</fullName>
    </recommendedName>
</protein>
<evidence type="ECO:0000256" key="1">
    <source>
        <dbReference type="ARBA" id="ARBA00022679"/>
    </source>
</evidence>
<dbReference type="PANTHER" id="PTHR48016">
    <property type="entry name" value="MAP KINASE KINASE KINASE SSK2-RELATED-RELATED"/>
    <property type="match status" value="1"/>
</dbReference>
<keyword evidence="3" id="KW-0418">Kinase</keyword>
<dbReference type="Gene3D" id="3.30.200.20">
    <property type="entry name" value="Phosphorylase Kinase, domain 1"/>
    <property type="match status" value="1"/>
</dbReference>
<feature type="region of interest" description="Disordered" evidence="5">
    <location>
        <begin position="133"/>
        <end position="161"/>
    </location>
</feature>
<keyword evidence="1" id="KW-0808">Transferase</keyword>
<feature type="compositionally biased region" description="Low complexity" evidence="5">
    <location>
        <begin position="740"/>
        <end position="755"/>
    </location>
</feature>
<evidence type="ECO:0000313" key="7">
    <source>
        <dbReference type="EMBL" id="KAL0984193.1"/>
    </source>
</evidence>
<dbReference type="PROSITE" id="PS00108">
    <property type="entry name" value="PROTEIN_KINASE_ST"/>
    <property type="match status" value="1"/>
</dbReference>
<dbReference type="InterPro" id="IPR000719">
    <property type="entry name" value="Prot_kinase_dom"/>
</dbReference>
<dbReference type="SUPFAM" id="SSF56112">
    <property type="entry name" value="Protein kinase-like (PK-like)"/>
    <property type="match status" value="1"/>
</dbReference>
<name>A0ABD0XFG3_UMBPY</name>
<evidence type="ECO:0000259" key="6">
    <source>
        <dbReference type="PROSITE" id="PS50011"/>
    </source>
</evidence>
<feature type="region of interest" description="Disordered" evidence="5">
    <location>
        <begin position="735"/>
        <end position="755"/>
    </location>
</feature>
<dbReference type="GO" id="GO:0004672">
    <property type="term" value="F:protein kinase activity"/>
    <property type="evidence" value="ECO:0007669"/>
    <property type="project" value="UniProtKB-ARBA"/>
</dbReference>
<evidence type="ECO:0000256" key="3">
    <source>
        <dbReference type="ARBA" id="ARBA00022777"/>
    </source>
</evidence>
<evidence type="ECO:0000313" key="8">
    <source>
        <dbReference type="Proteomes" id="UP001557470"/>
    </source>
</evidence>
<gene>
    <name evidence="7" type="ORF">UPYG_G00138340</name>
</gene>
<dbReference type="AlphaFoldDB" id="A0ABD0XFG3"/>
<evidence type="ECO:0000256" key="4">
    <source>
        <dbReference type="ARBA" id="ARBA00022840"/>
    </source>
</evidence>
<accession>A0ABD0XFG3</accession>
<proteinExistence type="predicted"/>
<dbReference type="GO" id="GO:0005524">
    <property type="term" value="F:ATP binding"/>
    <property type="evidence" value="ECO:0007669"/>
    <property type="project" value="UniProtKB-KW"/>
</dbReference>
<feature type="region of interest" description="Disordered" evidence="5">
    <location>
        <begin position="862"/>
        <end position="896"/>
    </location>
</feature>
<keyword evidence="4" id="KW-0067">ATP-binding</keyword>
<dbReference type="InterPro" id="IPR011009">
    <property type="entry name" value="Kinase-like_dom_sf"/>
</dbReference>
<keyword evidence="8" id="KW-1185">Reference proteome</keyword>
<feature type="domain" description="Protein kinase" evidence="6">
    <location>
        <begin position="424"/>
        <end position="679"/>
    </location>
</feature>
<sequence length="1018" mass="113235">MPRGRMAIPRMFNSSTPFINVKGASLLSSLGEEYILEGEETKDMLVQTVLPNMSLVMEQGTAKQVVTGGHNDSDRAPCVSIIAQAEGEGSQEFSPTSTESVYSRYHLFTRSVRKQTTTESDTDDENYVRNTRKVPHHRIRRKLRRKAPKEKQREEGQEPPVIQGLWVQEIDWSKSTHQDTSWASDLPKHKDWVPHCPGDCSLECVSKCVDGLSDIFYKLIDVPNSSSESGVSESTGSLQNKSESESIRTHESESDSSCGFGDWGMSDSVCSLVDMSDGLSSVMCVSDNFLATLATASSSNSSCSLMGVSDSDSTCSHGRQSRSSSSVEGASNSSRSLVGVPDMAGFVSQSFCSVGGGFDSEMMLEELRGRVTQKHKRLVSPFFKALVEDISDERKEVASRINEGLIFHKQLQTNNFEYREGKEYHILYHIQNGSYGDVFCVQDKRTRFQCAAKKIPLSHFNCEEVSTWSALKSPGVVKLFGAVREGPYITLFMDLKTACLAQLLRERGSFPEQLALYYLVQLLGALEHLHHRHVLHLDVKVDNVLLSADGRDTFLCDFGLSETLDPNGQSTKAFRQSGWPPGTETHMAPEVARGDYRCAKADVWSSCCMLLHMLNGCHPWIRYYSHPLCFKIANEPPPLKEVPSSCNPYTAEVFRAGLQKDPTRRASATELRQLADKALSAVRGLGQSSGDCQKVVINKARNFERSDISDSSSQPEASSAAESMHWVSPWRMLAADAESSDSQEGGSELESGSESFISSLEDRDCKAQQNSLEERCVVEDWESEIDSELDIYLGEDEDAEKSNDFTKGNWEYFGNCEKADLYQALHTHFPVLRNGQPENNQSWGSEPELEYLRDGVTGWRLAQSRSPEPREHPPSCMSSHGSSHNDDADKDSDCSSDGLSSGVFSYNSQTEGQSFSLAFPTNQLPSTCFQGIDIWIENINGDCVRIRECRQVKVGHVAIGISEQIAVKAFTLETIDRKPVSFLQEIHEPGMWLSCTIASDCCPRWSWRIKDGKLEIRK</sequence>
<dbReference type="Pfam" id="PF00069">
    <property type="entry name" value="Pkinase"/>
    <property type="match status" value="1"/>
</dbReference>
<reference evidence="7 8" key="1">
    <citation type="submission" date="2024-06" db="EMBL/GenBank/DDBJ databases">
        <authorList>
            <person name="Pan Q."/>
            <person name="Wen M."/>
            <person name="Jouanno E."/>
            <person name="Zahm M."/>
            <person name="Klopp C."/>
            <person name="Cabau C."/>
            <person name="Louis A."/>
            <person name="Berthelot C."/>
            <person name="Parey E."/>
            <person name="Roest Crollius H."/>
            <person name="Montfort J."/>
            <person name="Robinson-Rechavi M."/>
            <person name="Bouchez O."/>
            <person name="Lampietro C."/>
            <person name="Lopez Roques C."/>
            <person name="Donnadieu C."/>
            <person name="Postlethwait J."/>
            <person name="Bobe J."/>
            <person name="Verreycken H."/>
            <person name="Guiguen Y."/>
        </authorList>
    </citation>
    <scope>NUCLEOTIDE SEQUENCE [LARGE SCALE GENOMIC DNA]</scope>
    <source>
        <strain evidence="7">Up_M1</strain>
        <tissue evidence="7">Testis</tissue>
    </source>
</reference>
<dbReference type="GO" id="GO:0035556">
    <property type="term" value="P:intracellular signal transduction"/>
    <property type="evidence" value="ECO:0007669"/>
    <property type="project" value="UniProtKB-ARBA"/>
</dbReference>
<dbReference type="InterPro" id="IPR050538">
    <property type="entry name" value="MAP_kinase_kinase_kinase"/>
</dbReference>
<feature type="region of interest" description="Disordered" evidence="5">
    <location>
        <begin position="312"/>
        <end position="334"/>
    </location>
</feature>
<feature type="compositionally biased region" description="Basic and acidic residues" evidence="5">
    <location>
        <begin position="242"/>
        <end position="253"/>
    </location>
</feature>
<evidence type="ECO:0000256" key="2">
    <source>
        <dbReference type="ARBA" id="ARBA00022741"/>
    </source>
</evidence>
<organism evidence="7 8">
    <name type="scientific">Umbra pygmaea</name>
    <name type="common">Eastern mudminnow</name>
    <dbReference type="NCBI Taxonomy" id="75934"/>
    <lineage>
        <taxon>Eukaryota</taxon>
        <taxon>Metazoa</taxon>
        <taxon>Chordata</taxon>
        <taxon>Craniata</taxon>
        <taxon>Vertebrata</taxon>
        <taxon>Euteleostomi</taxon>
        <taxon>Actinopterygii</taxon>
        <taxon>Neopterygii</taxon>
        <taxon>Teleostei</taxon>
        <taxon>Protacanthopterygii</taxon>
        <taxon>Esociformes</taxon>
        <taxon>Umbridae</taxon>
        <taxon>Umbra</taxon>
    </lineage>
</organism>
<evidence type="ECO:0000256" key="5">
    <source>
        <dbReference type="SAM" id="MobiDB-lite"/>
    </source>
</evidence>
<feature type="compositionally biased region" description="Basic residues" evidence="5">
    <location>
        <begin position="133"/>
        <end position="148"/>
    </location>
</feature>
<feature type="compositionally biased region" description="Low complexity" evidence="5">
    <location>
        <begin position="313"/>
        <end position="334"/>
    </location>
</feature>
<feature type="compositionally biased region" description="Low complexity" evidence="5">
    <location>
        <begin position="225"/>
        <end position="237"/>
    </location>
</feature>
<feature type="region of interest" description="Disordered" evidence="5">
    <location>
        <begin position="224"/>
        <end position="259"/>
    </location>
</feature>
<dbReference type="SMART" id="SM00220">
    <property type="entry name" value="S_TKc"/>
    <property type="match status" value="1"/>
</dbReference>
<comment type="caution">
    <text evidence="7">The sequence shown here is derived from an EMBL/GenBank/DDBJ whole genome shotgun (WGS) entry which is preliminary data.</text>
</comment>
<dbReference type="InterPro" id="IPR008271">
    <property type="entry name" value="Ser/Thr_kinase_AS"/>
</dbReference>
<dbReference type="PROSITE" id="PS50011">
    <property type="entry name" value="PROTEIN_KINASE_DOM"/>
    <property type="match status" value="1"/>
</dbReference>
<feature type="compositionally biased region" description="Basic and acidic residues" evidence="5">
    <location>
        <begin position="883"/>
        <end position="893"/>
    </location>
</feature>
<dbReference type="EMBL" id="JAGEUA010000004">
    <property type="protein sequence ID" value="KAL0984193.1"/>
    <property type="molecule type" value="Genomic_DNA"/>
</dbReference>
<dbReference type="Gene3D" id="1.10.510.10">
    <property type="entry name" value="Transferase(Phosphotransferase) domain 1"/>
    <property type="match status" value="1"/>
</dbReference>
<keyword evidence="2" id="KW-0547">Nucleotide-binding</keyword>
<dbReference type="PANTHER" id="PTHR48016:SF9">
    <property type="entry name" value="MITOGEN-ACTIVATED PROTEIN KINASE KINASE KINASE 14"/>
    <property type="match status" value="1"/>
</dbReference>
<dbReference type="Proteomes" id="UP001557470">
    <property type="component" value="Unassembled WGS sequence"/>
</dbReference>